<organism evidence="2 3">
    <name type="scientific">Iris pallida</name>
    <name type="common">Sweet iris</name>
    <dbReference type="NCBI Taxonomy" id="29817"/>
    <lineage>
        <taxon>Eukaryota</taxon>
        <taxon>Viridiplantae</taxon>
        <taxon>Streptophyta</taxon>
        <taxon>Embryophyta</taxon>
        <taxon>Tracheophyta</taxon>
        <taxon>Spermatophyta</taxon>
        <taxon>Magnoliopsida</taxon>
        <taxon>Liliopsida</taxon>
        <taxon>Asparagales</taxon>
        <taxon>Iridaceae</taxon>
        <taxon>Iridoideae</taxon>
        <taxon>Irideae</taxon>
        <taxon>Iris</taxon>
    </lineage>
</organism>
<dbReference type="PROSITE" id="PS51257">
    <property type="entry name" value="PROKAR_LIPOPROTEIN"/>
    <property type="match status" value="1"/>
</dbReference>
<reference evidence="2" key="2">
    <citation type="submission" date="2023-04" db="EMBL/GenBank/DDBJ databases">
        <authorList>
            <person name="Bruccoleri R.E."/>
            <person name="Oakeley E.J."/>
            <person name="Faust A.-M."/>
            <person name="Dessus-Babus S."/>
            <person name="Altorfer M."/>
            <person name="Burckhardt D."/>
            <person name="Oertli M."/>
            <person name="Naumann U."/>
            <person name="Petersen F."/>
            <person name="Wong J."/>
        </authorList>
    </citation>
    <scope>NUCLEOTIDE SEQUENCE</scope>
    <source>
        <strain evidence="2">GSM-AAB239-AS_SAM_17_03QT</strain>
        <tissue evidence="2">Leaf</tissue>
    </source>
</reference>
<feature type="region of interest" description="Disordered" evidence="1">
    <location>
        <begin position="49"/>
        <end position="68"/>
    </location>
</feature>
<reference evidence="2" key="1">
    <citation type="journal article" date="2023" name="GigaByte">
        <title>Genome assembly of the bearded iris, Iris pallida Lam.</title>
        <authorList>
            <person name="Bruccoleri R.E."/>
            <person name="Oakeley E.J."/>
            <person name="Faust A.M.E."/>
            <person name="Altorfer M."/>
            <person name="Dessus-Babus S."/>
            <person name="Burckhardt D."/>
            <person name="Oertli M."/>
            <person name="Naumann U."/>
            <person name="Petersen F."/>
            <person name="Wong J."/>
        </authorList>
    </citation>
    <scope>NUCLEOTIDE SEQUENCE</scope>
    <source>
        <strain evidence="2">GSM-AAB239-AS_SAM_17_03QT</strain>
    </source>
</reference>
<sequence length="132" mass="13607">MRSGREYLGNHSTAATARTRRGSTISGVSGISCGEAASVRAALGVLAAPSSERAPTTRRGAAEGGGKRLAEDRVPVVALDYGARRGMAPADAARRLGGARTRATADGLRRRAFQEKDSLVEASAAREALRSG</sequence>
<gene>
    <name evidence="2" type="ORF">M6B38_168970</name>
</gene>
<evidence type="ECO:0000313" key="3">
    <source>
        <dbReference type="Proteomes" id="UP001140949"/>
    </source>
</evidence>
<dbReference type="EMBL" id="JANAVB010033620">
    <property type="protein sequence ID" value="KAJ6808040.1"/>
    <property type="molecule type" value="Genomic_DNA"/>
</dbReference>
<evidence type="ECO:0000256" key="1">
    <source>
        <dbReference type="SAM" id="MobiDB-lite"/>
    </source>
</evidence>
<name>A0AAX6EVC0_IRIPA</name>
<dbReference type="AlphaFoldDB" id="A0AAX6EVC0"/>
<proteinExistence type="predicted"/>
<protein>
    <submittedName>
        <fullName evidence="2">Formin-like protein 5</fullName>
    </submittedName>
</protein>
<accession>A0AAX6EVC0</accession>
<feature type="region of interest" description="Disordered" evidence="1">
    <location>
        <begin position="1"/>
        <end position="26"/>
    </location>
</feature>
<keyword evidence="3" id="KW-1185">Reference proteome</keyword>
<comment type="caution">
    <text evidence="2">The sequence shown here is derived from an EMBL/GenBank/DDBJ whole genome shotgun (WGS) entry which is preliminary data.</text>
</comment>
<evidence type="ECO:0000313" key="2">
    <source>
        <dbReference type="EMBL" id="KAJ6808040.1"/>
    </source>
</evidence>
<dbReference type="Proteomes" id="UP001140949">
    <property type="component" value="Unassembled WGS sequence"/>
</dbReference>